<sequence>MLEKLLRIILLFLDDMLLIAGMSLIVSAAFIIGIVYGLVIAGVMLITLAYLIGRKR</sequence>
<evidence type="ECO:0000256" key="1">
    <source>
        <dbReference type="SAM" id="Phobius"/>
    </source>
</evidence>
<gene>
    <name evidence="2" type="ORF">KYI10_07640</name>
</gene>
<proteinExistence type="predicted"/>
<keyword evidence="1" id="KW-0812">Transmembrane</keyword>
<keyword evidence="1" id="KW-1133">Transmembrane helix</keyword>
<dbReference type="EMBL" id="CP079955">
    <property type="protein sequence ID" value="QYA32257.1"/>
    <property type="molecule type" value="Genomic_DNA"/>
</dbReference>
<keyword evidence="1" id="KW-0472">Membrane</keyword>
<feature type="transmembrane region" description="Helical" evidence="1">
    <location>
        <begin position="31"/>
        <end position="52"/>
    </location>
</feature>
<feature type="transmembrane region" description="Helical" evidence="1">
    <location>
        <begin position="5"/>
        <end position="25"/>
    </location>
</feature>
<accession>A0AAT9P2J2</accession>
<dbReference type="AlphaFoldDB" id="A0AAT9P2J2"/>
<organism evidence="2">
    <name type="scientific">Macrococcus psychrotolerans</name>
    <dbReference type="NCBI Taxonomy" id="3039389"/>
    <lineage>
        <taxon>Bacteria</taxon>
        <taxon>Bacillati</taxon>
        <taxon>Bacillota</taxon>
        <taxon>Bacilli</taxon>
        <taxon>Bacillales</taxon>
        <taxon>Staphylococcaceae</taxon>
        <taxon>Macrococcus</taxon>
    </lineage>
</organism>
<name>A0AAT9P2J2_9STAP</name>
<evidence type="ECO:0000313" key="2">
    <source>
        <dbReference type="EMBL" id="QYA32257.1"/>
    </source>
</evidence>
<protein>
    <submittedName>
        <fullName evidence="2">Uncharacterized protein</fullName>
    </submittedName>
</protein>
<reference evidence="2" key="1">
    <citation type="submission" date="2021-07" db="EMBL/GenBank/DDBJ databases">
        <title>Prevalence and characterization of methicillin-resistant Macrococcus spp. in food producing animals and meat in Switzerland in 2019.</title>
        <authorList>
            <person name="Keller J.E."/>
            <person name="Schwendener S."/>
            <person name="Neuenschwander J."/>
            <person name="Overesch G."/>
            <person name="Perreten V."/>
        </authorList>
    </citation>
    <scope>NUCLEOTIDE SEQUENCE</scope>
    <source>
        <strain evidence="2">19Msa1099</strain>
    </source>
</reference>